<sequence length="137" mass="15017">MLEQQLLEISDVHIENPEHGKRVAVALRSIASRTDIAVAYDWSLIYGGADMTDPYRIVLRVGIDPRNQIGAMQFGAADHLSIPATGGGDGSKIYKMAGKRDMYFQPGCQLSLGTVLDAVDQFVLTRTRPALVAWRTV</sequence>
<gene>
    <name evidence="1" type="ORF">FCN18_38730</name>
</gene>
<comment type="caution">
    <text evidence="1">The sequence shown here is derived from an EMBL/GenBank/DDBJ whole genome shotgun (WGS) entry which is preliminary data.</text>
</comment>
<evidence type="ECO:0000313" key="1">
    <source>
        <dbReference type="EMBL" id="TKG57749.1"/>
    </source>
</evidence>
<organism evidence="1 2">
    <name type="scientific">Prauserella endophytica</name>
    <dbReference type="NCBI Taxonomy" id="1592324"/>
    <lineage>
        <taxon>Bacteria</taxon>
        <taxon>Bacillati</taxon>
        <taxon>Actinomycetota</taxon>
        <taxon>Actinomycetes</taxon>
        <taxon>Pseudonocardiales</taxon>
        <taxon>Pseudonocardiaceae</taxon>
        <taxon>Prauserella</taxon>
        <taxon>Prauserella coralliicola group</taxon>
    </lineage>
</organism>
<proteinExistence type="predicted"/>
<keyword evidence="2" id="KW-1185">Reference proteome</keyword>
<reference evidence="1 2" key="1">
    <citation type="journal article" date="2015" name="Antonie Van Leeuwenhoek">
        <title>Prauserella endophytica sp. nov., an endophytic actinobacterium isolated from Tamarix taklamakanensis.</title>
        <authorList>
            <person name="Liu J.M."/>
            <person name="Habden X."/>
            <person name="Guo L."/>
            <person name="Tuo L."/>
            <person name="Jiang Z.K."/>
            <person name="Liu S.W."/>
            <person name="Liu X.F."/>
            <person name="Chen L."/>
            <person name="Li R.F."/>
            <person name="Zhang Y.Q."/>
            <person name="Sun C.H."/>
        </authorList>
    </citation>
    <scope>NUCLEOTIDE SEQUENCE [LARGE SCALE GENOMIC DNA]</scope>
    <source>
        <strain evidence="1 2">CGMCC 4.7182</strain>
    </source>
</reference>
<dbReference type="EMBL" id="SWMS01000064">
    <property type="protein sequence ID" value="TKG57749.1"/>
    <property type="molecule type" value="Genomic_DNA"/>
</dbReference>
<dbReference type="RefSeq" id="WP_137097574.1">
    <property type="nucleotide sequence ID" value="NZ_SWMS01000064.1"/>
</dbReference>
<dbReference type="Proteomes" id="UP000309992">
    <property type="component" value="Unassembled WGS sequence"/>
</dbReference>
<protein>
    <submittedName>
        <fullName evidence="1">Uncharacterized protein</fullName>
    </submittedName>
</protein>
<dbReference type="Pfam" id="PF14430">
    <property type="entry name" value="Imm1"/>
    <property type="match status" value="1"/>
</dbReference>
<dbReference type="InterPro" id="IPR025680">
    <property type="entry name" value="DddI"/>
</dbReference>
<evidence type="ECO:0000313" key="2">
    <source>
        <dbReference type="Proteomes" id="UP000309992"/>
    </source>
</evidence>
<name>A0ABY2RS12_9PSEU</name>
<accession>A0ABY2RS12</accession>